<dbReference type="Proteomes" id="UP000198211">
    <property type="component" value="Unassembled WGS sequence"/>
</dbReference>
<dbReference type="AlphaFoldDB" id="A0A225WI84"/>
<evidence type="ECO:0000313" key="2">
    <source>
        <dbReference type="Proteomes" id="UP000198211"/>
    </source>
</evidence>
<name>A0A225WI84_9STRA</name>
<gene>
    <name evidence="1" type="ORF">PHMEG_0008621</name>
</gene>
<proteinExistence type="predicted"/>
<comment type="caution">
    <text evidence="1">The sequence shown here is derived from an EMBL/GenBank/DDBJ whole genome shotgun (WGS) entry which is preliminary data.</text>
</comment>
<sequence length="57" mass="6468">MKYLSANGCASKLDEHYVFLNHAHFIPEEFSSIVRDHITKNSGGLRAESRVSVTKIY</sequence>
<evidence type="ECO:0000313" key="1">
    <source>
        <dbReference type="EMBL" id="OWZ17431.1"/>
    </source>
</evidence>
<organism evidence="1 2">
    <name type="scientific">Phytophthora megakarya</name>
    <dbReference type="NCBI Taxonomy" id="4795"/>
    <lineage>
        <taxon>Eukaryota</taxon>
        <taxon>Sar</taxon>
        <taxon>Stramenopiles</taxon>
        <taxon>Oomycota</taxon>
        <taxon>Peronosporomycetes</taxon>
        <taxon>Peronosporales</taxon>
        <taxon>Peronosporaceae</taxon>
        <taxon>Phytophthora</taxon>
    </lineage>
</organism>
<keyword evidence="2" id="KW-1185">Reference proteome</keyword>
<dbReference type="EMBL" id="NBNE01000753">
    <property type="protein sequence ID" value="OWZ17431.1"/>
    <property type="molecule type" value="Genomic_DNA"/>
</dbReference>
<dbReference type="OrthoDB" id="144547at2759"/>
<reference evidence="2" key="1">
    <citation type="submission" date="2017-03" db="EMBL/GenBank/DDBJ databases">
        <title>Phytopthora megakarya and P. palmivora, two closely related causual agents of cacao black pod achieved similar genome size and gene model numbers by different mechanisms.</title>
        <authorList>
            <person name="Ali S."/>
            <person name="Shao J."/>
            <person name="Larry D.J."/>
            <person name="Kronmiller B."/>
            <person name="Shen D."/>
            <person name="Strem M.D."/>
            <person name="Melnick R.L."/>
            <person name="Guiltinan M.J."/>
            <person name="Tyler B.M."/>
            <person name="Meinhardt L.W."/>
            <person name="Bailey B.A."/>
        </authorList>
    </citation>
    <scope>NUCLEOTIDE SEQUENCE [LARGE SCALE GENOMIC DNA]</scope>
    <source>
        <strain evidence="2">zdho120</strain>
    </source>
</reference>
<accession>A0A225WI84</accession>
<protein>
    <submittedName>
        <fullName evidence="1">Uncharacterized protein</fullName>
    </submittedName>
</protein>